<keyword evidence="5" id="KW-0378">Hydrolase</keyword>
<organism evidence="5 6">
    <name type="scientific">Engelhardtia mirabilis</name>
    <dbReference type="NCBI Taxonomy" id="2528011"/>
    <lineage>
        <taxon>Bacteria</taxon>
        <taxon>Pseudomonadati</taxon>
        <taxon>Planctomycetota</taxon>
        <taxon>Planctomycetia</taxon>
        <taxon>Planctomycetia incertae sedis</taxon>
        <taxon>Engelhardtia</taxon>
    </lineage>
</organism>
<dbReference type="GO" id="GO:0005829">
    <property type="term" value="C:cytosol"/>
    <property type="evidence" value="ECO:0007669"/>
    <property type="project" value="TreeGrafter"/>
</dbReference>
<sequence length="333" mass="34296">MHPLTIQSGQDGQSPPNGLAAAGPAFDLVIFDLDGTLISAPRGGGRHVRVPGSGETLAVLRDSGARLALASLCGRGFLADGMERLGLSAEVDAGRCLDSPGCSDKAMMVADLLLEFDTRSAVVIGDTRGDGAAAWANGLPFVHFVGTGADPASVPGSDATIDRLVDLPRVLDRRPRRLRELWIELDRPSGLALVGPAGSGAGLVARDLARALAAVGVAATTAPRQALGGEADEVAERRVLEDLLEIDALVITHGPAAADGWPSDCLEAVLEATAPQALREVRVRSAVLGGAAGQEAALERSSLEAEHVARVLAASPPIRRLGTGSPLDLPDRR</sequence>
<dbReference type="PANTHER" id="PTHR43434">
    <property type="entry name" value="PHOSPHOGLYCOLATE PHOSPHATASE"/>
    <property type="match status" value="1"/>
</dbReference>
<dbReference type="KEGG" id="pbap:Pla133_40670"/>
<dbReference type="EMBL" id="CP036287">
    <property type="protein sequence ID" value="QDU68952.1"/>
    <property type="molecule type" value="Genomic_DNA"/>
</dbReference>
<comment type="similarity">
    <text evidence="3">Belongs to the HAD-like hydrolase superfamily. CbbY/CbbZ/Gph/YieH family.</text>
</comment>
<evidence type="ECO:0000256" key="1">
    <source>
        <dbReference type="ARBA" id="ARBA00000830"/>
    </source>
</evidence>
<evidence type="ECO:0000313" key="5">
    <source>
        <dbReference type="EMBL" id="QDU68952.1"/>
    </source>
</evidence>
<dbReference type="InterPro" id="IPR036412">
    <property type="entry name" value="HAD-like_sf"/>
</dbReference>
<dbReference type="GO" id="GO:0008967">
    <property type="term" value="F:phosphoglycolate phosphatase activity"/>
    <property type="evidence" value="ECO:0007669"/>
    <property type="project" value="UniProtKB-EC"/>
</dbReference>
<comment type="pathway">
    <text evidence="2">Organic acid metabolism; glycolate biosynthesis; glycolate from 2-phosphoglycolate: step 1/1.</text>
</comment>
<comment type="catalytic activity">
    <reaction evidence="1">
        <text>2-phosphoglycolate + H2O = glycolate + phosphate</text>
        <dbReference type="Rhea" id="RHEA:14369"/>
        <dbReference type="ChEBI" id="CHEBI:15377"/>
        <dbReference type="ChEBI" id="CHEBI:29805"/>
        <dbReference type="ChEBI" id="CHEBI:43474"/>
        <dbReference type="ChEBI" id="CHEBI:58033"/>
        <dbReference type="EC" id="3.1.3.18"/>
    </reaction>
</comment>
<evidence type="ECO:0000313" key="6">
    <source>
        <dbReference type="Proteomes" id="UP000316921"/>
    </source>
</evidence>
<dbReference type="SUPFAM" id="SSF56784">
    <property type="entry name" value="HAD-like"/>
    <property type="match status" value="1"/>
</dbReference>
<dbReference type="GO" id="GO:0006281">
    <property type="term" value="P:DNA repair"/>
    <property type="evidence" value="ECO:0007669"/>
    <property type="project" value="TreeGrafter"/>
</dbReference>
<dbReference type="Gene3D" id="3.40.50.1000">
    <property type="entry name" value="HAD superfamily/HAD-like"/>
    <property type="match status" value="1"/>
</dbReference>
<proteinExistence type="inferred from homology"/>
<keyword evidence="6" id="KW-1185">Reference proteome</keyword>
<dbReference type="InterPro" id="IPR050155">
    <property type="entry name" value="HAD-like_hydrolase_sf"/>
</dbReference>
<gene>
    <name evidence="5" type="primary">gph</name>
    <name evidence="5" type="ORF">Pla133_40670</name>
</gene>
<dbReference type="Proteomes" id="UP000316921">
    <property type="component" value="Chromosome"/>
</dbReference>
<reference evidence="5 6" key="1">
    <citation type="submission" date="2019-02" db="EMBL/GenBank/DDBJ databases">
        <title>Deep-cultivation of Planctomycetes and their phenomic and genomic characterization uncovers novel biology.</title>
        <authorList>
            <person name="Wiegand S."/>
            <person name="Jogler M."/>
            <person name="Boedeker C."/>
            <person name="Pinto D."/>
            <person name="Vollmers J."/>
            <person name="Rivas-Marin E."/>
            <person name="Kohn T."/>
            <person name="Peeters S.H."/>
            <person name="Heuer A."/>
            <person name="Rast P."/>
            <person name="Oberbeckmann S."/>
            <person name="Bunk B."/>
            <person name="Jeske O."/>
            <person name="Meyerdierks A."/>
            <person name="Storesund J.E."/>
            <person name="Kallscheuer N."/>
            <person name="Luecker S."/>
            <person name="Lage O.M."/>
            <person name="Pohl T."/>
            <person name="Merkel B.J."/>
            <person name="Hornburger P."/>
            <person name="Mueller R.-W."/>
            <person name="Bruemmer F."/>
            <person name="Labrenz M."/>
            <person name="Spormann A.M."/>
            <person name="Op den Camp H."/>
            <person name="Overmann J."/>
            <person name="Amann R."/>
            <person name="Jetten M.S.M."/>
            <person name="Mascher T."/>
            <person name="Medema M.H."/>
            <person name="Devos D.P."/>
            <person name="Kaster A.-K."/>
            <person name="Ovreas L."/>
            <person name="Rohde M."/>
            <person name="Galperin M.Y."/>
            <person name="Jogler C."/>
        </authorList>
    </citation>
    <scope>NUCLEOTIDE SEQUENCE [LARGE SCALE GENOMIC DNA]</scope>
    <source>
        <strain evidence="5 6">Pla133</strain>
    </source>
</reference>
<dbReference type="PANTHER" id="PTHR43434:SF1">
    <property type="entry name" value="PHOSPHOGLYCOLATE PHOSPHATASE"/>
    <property type="match status" value="1"/>
</dbReference>
<evidence type="ECO:0000256" key="4">
    <source>
        <dbReference type="ARBA" id="ARBA00013078"/>
    </source>
</evidence>
<dbReference type="CDD" id="cd01427">
    <property type="entry name" value="HAD_like"/>
    <property type="match status" value="1"/>
</dbReference>
<dbReference type="InterPro" id="IPR023214">
    <property type="entry name" value="HAD_sf"/>
</dbReference>
<accession>A0A518BPP6</accession>
<dbReference type="AlphaFoldDB" id="A0A518BPP6"/>
<evidence type="ECO:0000256" key="2">
    <source>
        <dbReference type="ARBA" id="ARBA00004818"/>
    </source>
</evidence>
<name>A0A518BPP6_9BACT</name>
<evidence type="ECO:0000256" key="3">
    <source>
        <dbReference type="ARBA" id="ARBA00006171"/>
    </source>
</evidence>
<dbReference type="EC" id="3.1.3.18" evidence="4"/>
<protein>
    <recommendedName>
        <fullName evidence="4">phosphoglycolate phosphatase</fullName>
        <ecNumber evidence="4">3.1.3.18</ecNumber>
    </recommendedName>
</protein>